<dbReference type="SUPFAM" id="SSF111369">
    <property type="entry name" value="HlyD-like secretion proteins"/>
    <property type="match status" value="1"/>
</dbReference>
<keyword evidence="6" id="KW-1185">Reference proteome</keyword>
<dbReference type="PRINTS" id="PR01490">
    <property type="entry name" value="RTXTOXIND"/>
</dbReference>
<dbReference type="NCBIfam" id="TIGR01730">
    <property type="entry name" value="RND_mfp"/>
    <property type="match status" value="1"/>
</dbReference>
<dbReference type="Gene3D" id="2.40.30.170">
    <property type="match status" value="1"/>
</dbReference>
<feature type="domain" description="CzcB-like barrel-sandwich hybrid" evidence="3">
    <location>
        <begin position="80"/>
        <end position="221"/>
    </location>
</feature>
<dbReference type="Gene3D" id="2.40.420.20">
    <property type="match status" value="1"/>
</dbReference>
<dbReference type="InterPro" id="IPR058649">
    <property type="entry name" value="CzcB_C"/>
</dbReference>
<dbReference type="Pfam" id="PF25975">
    <property type="entry name" value="CzcB_C"/>
    <property type="match status" value="1"/>
</dbReference>
<organism evidence="5 6">
    <name type="scientific">Undibacterium pigrum</name>
    <dbReference type="NCBI Taxonomy" id="401470"/>
    <lineage>
        <taxon>Bacteria</taxon>
        <taxon>Pseudomonadati</taxon>
        <taxon>Pseudomonadota</taxon>
        <taxon>Betaproteobacteria</taxon>
        <taxon>Burkholderiales</taxon>
        <taxon>Oxalobacteraceae</taxon>
        <taxon>Undibacterium</taxon>
    </lineage>
</organism>
<feature type="domain" description="CzcB-like C-terminal circularly permuted SH3-like" evidence="4">
    <location>
        <begin position="307"/>
        <end position="365"/>
    </location>
</feature>
<evidence type="ECO:0000256" key="1">
    <source>
        <dbReference type="ARBA" id="ARBA00009477"/>
    </source>
</evidence>
<protein>
    <submittedName>
        <fullName evidence="5">RND family efflux transporter MFP subunit</fullName>
    </submittedName>
</protein>
<gene>
    <name evidence="5" type="ORF">DFR42_10330</name>
</gene>
<name>A0A318J4Q8_9BURK</name>
<dbReference type="PANTHER" id="PTHR30469">
    <property type="entry name" value="MULTIDRUG RESISTANCE PROTEIN MDTA"/>
    <property type="match status" value="1"/>
</dbReference>
<dbReference type="Proteomes" id="UP000247792">
    <property type="component" value="Unassembled WGS sequence"/>
</dbReference>
<dbReference type="InterPro" id="IPR006143">
    <property type="entry name" value="RND_pump_MFP"/>
</dbReference>
<feature type="domain" description="CusB-like beta-barrel" evidence="2">
    <location>
        <begin position="228"/>
        <end position="297"/>
    </location>
</feature>
<comment type="similarity">
    <text evidence="1">Belongs to the membrane fusion protein (MFP) (TC 8.A.1) family.</text>
</comment>
<dbReference type="AlphaFoldDB" id="A0A318J4Q8"/>
<proteinExistence type="inferred from homology"/>
<dbReference type="EMBL" id="QJKB01000003">
    <property type="protein sequence ID" value="PXX43762.1"/>
    <property type="molecule type" value="Genomic_DNA"/>
</dbReference>
<evidence type="ECO:0000259" key="2">
    <source>
        <dbReference type="Pfam" id="PF25954"/>
    </source>
</evidence>
<dbReference type="InterPro" id="IPR058792">
    <property type="entry name" value="Beta-barrel_RND_2"/>
</dbReference>
<dbReference type="Pfam" id="PF25954">
    <property type="entry name" value="Beta-barrel_RND_2"/>
    <property type="match status" value="1"/>
</dbReference>
<dbReference type="Gene3D" id="2.40.50.100">
    <property type="match status" value="1"/>
</dbReference>
<dbReference type="GO" id="GO:0015562">
    <property type="term" value="F:efflux transmembrane transporter activity"/>
    <property type="evidence" value="ECO:0007669"/>
    <property type="project" value="TreeGrafter"/>
</dbReference>
<dbReference type="Pfam" id="PF25973">
    <property type="entry name" value="BSH_CzcB"/>
    <property type="match status" value="1"/>
</dbReference>
<evidence type="ECO:0000313" key="6">
    <source>
        <dbReference type="Proteomes" id="UP000247792"/>
    </source>
</evidence>
<evidence type="ECO:0000259" key="3">
    <source>
        <dbReference type="Pfam" id="PF25973"/>
    </source>
</evidence>
<dbReference type="GO" id="GO:1990281">
    <property type="term" value="C:efflux pump complex"/>
    <property type="evidence" value="ECO:0007669"/>
    <property type="project" value="TreeGrafter"/>
</dbReference>
<comment type="caution">
    <text evidence="5">The sequence shown here is derived from an EMBL/GenBank/DDBJ whole genome shotgun (WGS) entry which is preliminary data.</text>
</comment>
<dbReference type="InterPro" id="IPR058647">
    <property type="entry name" value="BSH_CzcB-like"/>
</dbReference>
<dbReference type="Gene3D" id="1.10.287.470">
    <property type="entry name" value="Helix hairpin bin"/>
    <property type="match status" value="1"/>
</dbReference>
<accession>A0A318J4Q8</accession>
<dbReference type="PANTHER" id="PTHR30469:SF15">
    <property type="entry name" value="HLYD FAMILY OF SECRETION PROTEINS"/>
    <property type="match status" value="1"/>
</dbReference>
<dbReference type="RefSeq" id="WP_211324268.1">
    <property type="nucleotide sequence ID" value="NZ_QJKB01000003.1"/>
</dbReference>
<sequence length="390" mass="41282">MLKRKTFWIIAVVLLVAAGMVLMKKKSQGNVVPASASVAAVSTQASPAVLEFLPADIVEVGNSEVRKLLALSGALRAVNQAAVKAKVAGDITEVLVREGEAVQAGQVLIKMDSSDYLARQEQAKGALAAAQGQMEIARLARDNNKALLEKSFISKNAYDNTNNQYAIALANVDSAKGALAVAQKALADTVIRAPISGMISNRMVQPGEKISPDNRLLDVVDLRMLEMEAPVPTQDIASIKIGQTVQLKIEGVPATVDGKVVRINPATTAGSRSIMTYVQVANPDTILRAGMFGEAQLVVDKKSEVLSVPETAIQYEGEQAFVYAIENNVLQQKPVKLGLRGESQGKPVVEVLSGLAPQARVVKANLGRLRAGVAVKLIITTTTTTTTGKV</sequence>
<reference evidence="5 6" key="1">
    <citation type="submission" date="2018-05" db="EMBL/GenBank/DDBJ databases">
        <title>Genomic Encyclopedia of Type Strains, Phase IV (KMG-IV): sequencing the most valuable type-strain genomes for metagenomic binning, comparative biology and taxonomic classification.</title>
        <authorList>
            <person name="Goeker M."/>
        </authorList>
    </citation>
    <scope>NUCLEOTIDE SEQUENCE [LARGE SCALE GENOMIC DNA]</scope>
    <source>
        <strain evidence="5 6">DSM 19792</strain>
    </source>
</reference>
<evidence type="ECO:0000259" key="4">
    <source>
        <dbReference type="Pfam" id="PF25975"/>
    </source>
</evidence>
<evidence type="ECO:0000313" key="5">
    <source>
        <dbReference type="EMBL" id="PXX43762.1"/>
    </source>
</evidence>